<feature type="compositionally biased region" description="Polar residues" evidence="1">
    <location>
        <begin position="503"/>
        <end position="517"/>
    </location>
</feature>
<accession>D6C6M8</accession>
<feature type="region of interest" description="Disordered" evidence="1">
    <location>
        <begin position="287"/>
        <end position="553"/>
    </location>
</feature>
<feature type="compositionally biased region" description="Polar residues" evidence="1">
    <location>
        <begin position="135"/>
        <end position="148"/>
    </location>
</feature>
<keyword evidence="2" id="KW-0732">Signal</keyword>
<dbReference type="InterPro" id="IPR009837">
    <property type="entry name" value="MEPE"/>
</dbReference>
<feature type="compositionally biased region" description="Polar residues" evidence="1">
    <location>
        <begin position="433"/>
        <end position="443"/>
    </location>
</feature>
<feature type="compositionally biased region" description="Basic and acidic residues" evidence="1">
    <location>
        <begin position="85"/>
        <end position="94"/>
    </location>
</feature>
<feature type="compositionally biased region" description="Basic residues" evidence="1">
    <location>
        <begin position="523"/>
        <end position="535"/>
    </location>
</feature>
<feature type="compositionally biased region" description="Polar residues" evidence="1">
    <location>
        <begin position="452"/>
        <end position="462"/>
    </location>
</feature>
<organism evidence="3">
    <name type="scientific">Procavia capensis</name>
    <name type="common">Rock hyrax</name>
    <dbReference type="NCBI Taxonomy" id="9813"/>
    <lineage>
        <taxon>Eukaryota</taxon>
        <taxon>Metazoa</taxon>
        <taxon>Chordata</taxon>
        <taxon>Craniata</taxon>
        <taxon>Vertebrata</taxon>
        <taxon>Euteleostomi</taxon>
        <taxon>Mammalia</taxon>
        <taxon>Eutheria</taxon>
        <taxon>Afrotheria</taxon>
        <taxon>Hyracoidea</taxon>
        <taxon>Procaviidae</taxon>
        <taxon>Procavia</taxon>
    </lineage>
</organism>
<dbReference type="AlphaFoldDB" id="D6C6M8"/>
<feature type="region of interest" description="Disordered" evidence="1">
    <location>
        <begin position="226"/>
        <end position="248"/>
    </location>
</feature>
<evidence type="ECO:0000313" key="3">
    <source>
        <dbReference type="EMBL" id="ACS37537.1"/>
    </source>
</evidence>
<feature type="region of interest" description="Disordered" evidence="1">
    <location>
        <begin position="107"/>
        <end position="189"/>
    </location>
</feature>
<feature type="compositionally biased region" description="Acidic residues" evidence="1">
    <location>
        <begin position="541"/>
        <end position="553"/>
    </location>
</feature>
<feature type="compositionally biased region" description="Polar residues" evidence="1">
    <location>
        <begin position="229"/>
        <end position="240"/>
    </location>
</feature>
<feature type="signal peptide" evidence="2">
    <location>
        <begin position="1"/>
        <end position="16"/>
    </location>
</feature>
<evidence type="ECO:0000256" key="2">
    <source>
        <dbReference type="SAM" id="SignalP"/>
    </source>
</evidence>
<reference evidence="3" key="1">
    <citation type="journal article" date="2010" name="Cell. Mol. Life Sci.">
        <title>MEPE evolution in mammals reveals regions and residues of prime functional importance.</title>
        <authorList>
            <person name="Bardet C."/>
            <person name="Delgado S."/>
            <person name="Sire J.Y."/>
        </authorList>
    </citation>
    <scope>NUCLEOTIDE SEQUENCE</scope>
</reference>
<dbReference type="PANTHER" id="PTHR16510:SF4">
    <property type="entry name" value="MATRIX EXTRACELLULAR PHOSPHOGLYCOPROTEIN"/>
    <property type="match status" value="1"/>
</dbReference>
<proteinExistence type="predicted"/>
<dbReference type="GO" id="GO:1990430">
    <property type="term" value="F:extracellular matrix protein binding"/>
    <property type="evidence" value="ECO:0007669"/>
    <property type="project" value="TreeGrafter"/>
</dbReference>
<dbReference type="PANTHER" id="PTHR16510">
    <property type="entry name" value="EXTRACELLULAR MATRIX PHOSPHOGLYCOPROTEIN WITH ASARM MOTIF"/>
    <property type="match status" value="1"/>
</dbReference>
<feature type="compositionally biased region" description="Polar residues" evidence="1">
    <location>
        <begin position="485"/>
        <end position="496"/>
    </location>
</feature>
<feature type="compositionally biased region" description="Low complexity" evidence="1">
    <location>
        <begin position="152"/>
        <end position="163"/>
    </location>
</feature>
<name>D6C6M8_PROCA</name>
<dbReference type="Pfam" id="PF07175">
    <property type="entry name" value="Osteoregulin"/>
    <property type="match status" value="1"/>
</dbReference>
<feature type="chain" id="PRO_5003081858" evidence="2">
    <location>
        <begin position="17"/>
        <end position="553"/>
    </location>
</feature>
<sequence length="553" mass="61629">MQIVCLGLLVFSLTWAAPTFQPQTEKTKQDCVEEQKITYKGHHEKRGYYIFTHVYSSPGRKNQTDIKPEERNKHNTALQHPGRRRKEELSPKENLVQEREKVLASLEANGNNQNSKSKNLPANQQTRHEDHSASNKENPNSNLNTSIYLESAGNNGAENGNDAISKQQDQKEHGAARLGSSRRHRRGPVTVNSLLRKEDAKKIPRNVLNKILRGAHYAEAFPKYKKNHQVAQAQNTPGKSKSTHHIQHKADYQKQFPRAQTFPSDFEGSGYTDLEERGDNGIFPFSGDGQPFEDIPGKGKATSPDVEGTDNQTGFLGPSEAETRGPGYNEIPEEEDDGGSDAGRRDVTGKGAEAAGVSLVEGSNDIIGSTSFKELPRKEANGVDSGSQNAHQGKVEFHYPHTPSKEKRKESSRDVTKSTTYNEIPKNGKGSPQKLTEGSNKNQESLKERQRFSGQEKSQGLPISSPGLDNEMKNKIVSHKGPTHEGNTVTYNNGRTNHYVPHRQNNATRNKGMSQRKGSWYYRRPHSYRYPRPPRKHDSESSDSDSSSDSDGD</sequence>
<feature type="compositionally biased region" description="Basic and acidic residues" evidence="1">
    <location>
        <begin position="393"/>
        <end position="416"/>
    </location>
</feature>
<evidence type="ECO:0000256" key="1">
    <source>
        <dbReference type="SAM" id="MobiDB-lite"/>
    </source>
</evidence>
<gene>
    <name evidence="3" type="primary">MEPE</name>
</gene>
<protein>
    <submittedName>
        <fullName evidence="3">Matrix extracellular phosphoglycoprotein</fullName>
    </submittedName>
</protein>
<dbReference type="EMBL" id="FJ999687">
    <property type="protein sequence ID" value="ACS37537.1"/>
    <property type="molecule type" value="Genomic_DNA"/>
</dbReference>
<dbReference type="GO" id="GO:0031012">
    <property type="term" value="C:extracellular matrix"/>
    <property type="evidence" value="ECO:0007669"/>
    <property type="project" value="TreeGrafter"/>
</dbReference>
<feature type="region of interest" description="Disordered" evidence="1">
    <location>
        <begin position="57"/>
        <end position="94"/>
    </location>
</feature>
<feature type="compositionally biased region" description="Polar residues" evidence="1">
    <location>
        <begin position="108"/>
        <end position="125"/>
    </location>
</feature>
<dbReference type="GO" id="GO:0031214">
    <property type="term" value="P:biomineral tissue development"/>
    <property type="evidence" value="ECO:0007669"/>
    <property type="project" value="InterPro"/>
</dbReference>
<feature type="compositionally biased region" description="Basic and acidic residues" evidence="1">
    <location>
        <begin position="62"/>
        <end position="73"/>
    </location>
</feature>